<keyword evidence="4 7" id="KW-0812">Transmembrane</keyword>
<feature type="transmembrane region" description="Helical" evidence="7">
    <location>
        <begin position="79"/>
        <end position="98"/>
    </location>
</feature>
<dbReference type="EMBL" id="CP028923">
    <property type="protein sequence ID" value="QCK17062.1"/>
    <property type="molecule type" value="Genomic_DNA"/>
</dbReference>
<evidence type="ECO:0000256" key="3">
    <source>
        <dbReference type="ARBA" id="ARBA00022475"/>
    </source>
</evidence>
<evidence type="ECO:0000313" key="8">
    <source>
        <dbReference type="EMBL" id="QCK17062.1"/>
    </source>
</evidence>
<proteinExistence type="inferred from homology"/>
<protein>
    <submittedName>
        <fullName evidence="8">DoxX family protein</fullName>
    </submittedName>
</protein>
<dbReference type="Pfam" id="PF07681">
    <property type="entry name" value="DoxX"/>
    <property type="match status" value="1"/>
</dbReference>
<dbReference type="InterPro" id="IPR051907">
    <property type="entry name" value="DoxX-like_oxidoreductase"/>
</dbReference>
<keyword evidence="5 7" id="KW-1133">Transmembrane helix</keyword>
<dbReference type="PANTHER" id="PTHR33452:SF1">
    <property type="entry name" value="INNER MEMBRANE PROTEIN YPHA-RELATED"/>
    <property type="match status" value="1"/>
</dbReference>
<evidence type="ECO:0000256" key="5">
    <source>
        <dbReference type="ARBA" id="ARBA00022989"/>
    </source>
</evidence>
<evidence type="ECO:0000313" key="9">
    <source>
        <dbReference type="Proteomes" id="UP000298616"/>
    </source>
</evidence>
<comment type="subcellular location">
    <subcellularLocation>
        <location evidence="1">Cell membrane</location>
        <topology evidence="1">Multi-pass membrane protein</topology>
    </subcellularLocation>
</comment>
<dbReference type="KEGG" id="fpf:DCC35_11070"/>
<dbReference type="GO" id="GO:0005886">
    <property type="term" value="C:plasma membrane"/>
    <property type="evidence" value="ECO:0007669"/>
    <property type="project" value="UniProtKB-SubCell"/>
</dbReference>
<name>A0A4D7JX74_9BACT</name>
<feature type="transmembrane region" description="Helical" evidence="7">
    <location>
        <begin position="21"/>
        <end position="41"/>
    </location>
</feature>
<dbReference type="PANTHER" id="PTHR33452">
    <property type="entry name" value="OXIDOREDUCTASE CATD-RELATED"/>
    <property type="match status" value="1"/>
</dbReference>
<dbReference type="InterPro" id="IPR032808">
    <property type="entry name" value="DoxX"/>
</dbReference>
<feature type="transmembrane region" description="Helical" evidence="7">
    <location>
        <begin position="53"/>
        <end position="72"/>
    </location>
</feature>
<dbReference type="OrthoDB" id="680764at2"/>
<gene>
    <name evidence="8" type="ORF">DCC35_11070</name>
</gene>
<keyword evidence="3" id="KW-1003">Cell membrane</keyword>
<accession>A0A4D7JX74</accession>
<evidence type="ECO:0000256" key="6">
    <source>
        <dbReference type="ARBA" id="ARBA00023136"/>
    </source>
</evidence>
<feature type="transmembrane region" description="Helical" evidence="7">
    <location>
        <begin position="118"/>
        <end position="137"/>
    </location>
</feature>
<evidence type="ECO:0000256" key="2">
    <source>
        <dbReference type="ARBA" id="ARBA00006679"/>
    </source>
</evidence>
<keyword evidence="9" id="KW-1185">Reference proteome</keyword>
<dbReference type="Proteomes" id="UP000298616">
    <property type="component" value="Chromosome"/>
</dbReference>
<reference evidence="8 9" key="1">
    <citation type="submission" date="2018-04" db="EMBL/GenBank/DDBJ databases">
        <title>Complete genome uncultured novel isolate.</title>
        <authorList>
            <person name="Merlino G."/>
        </authorList>
    </citation>
    <scope>NUCLEOTIDE SEQUENCE [LARGE SCALE GENOMIC DNA]</scope>
    <source>
        <strain evidence="9">R1DC9</strain>
    </source>
</reference>
<comment type="similarity">
    <text evidence="2">Belongs to the DoxX family.</text>
</comment>
<evidence type="ECO:0000256" key="7">
    <source>
        <dbReference type="SAM" id="Phobius"/>
    </source>
</evidence>
<evidence type="ECO:0000256" key="1">
    <source>
        <dbReference type="ARBA" id="ARBA00004651"/>
    </source>
</evidence>
<organism evidence="8 9">
    <name type="scientific">Mangrovivirga cuniculi</name>
    <dbReference type="NCBI Taxonomy" id="2715131"/>
    <lineage>
        <taxon>Bacteria</taxon>
        <taxon>Pseudomonadati</taxon>
        <taxon>Bacteroidota</taxon>
        <taxon>Cytophagia</taxon>
        <taxon>Cytophagales</taxon>
        <taxon>Mangrovivirgaceae</taxon>
        <taxon>Mangrovivirga</taxon>
    </lineage>
</organism>
<sequence>MTTLQKLERWADDHRPSWLSFIRALLGIFITYKGFQFMANIDQLQHLTNSLDLSFAGVTLAHYIVFAHLLGGPLLAFGLYTRFMALIQIPILLGAVFFVNSPHRNDLFGNSSELELSVITLVLLLIFLFIGSGKYSVDYIRHKMKDKKISKRKKQVHTHA</sequence>
<evidence type="ECO:0000256" key="4">
    <source>
        <dbReference type="ARBA" id="ARBA00022692"/>
    </source>
</evidence>
<dbReference type="AlphaFoldDB" id="A0A4D7JX74"/>
<keyword evidence="6 7" id="KW-0472">Membrane</keyword>